<dbReference type="PANTHER" id="PTHR28009">
    <property type="entry name" value="PHEROMONE ALPHA FACTOR RECEPTOR"/>
    <property type="match status" value="1"/>
</dbReference>
<dbReference type="CDD" id="cd14939">
    <property type="entry name" value="7tmD_STE2"/>
    <property type="match status" value="1"/>
</dbReference>
<keyword evidence="2 3" id="KW-0812">Transmembrane</keyword>
<evidence type="ECO:0000256" key="1">
    <source>
        <dbReference type="SAM" id="MobiDB-lite"/>
    </source>
</evidence>
<proteinExistence type="predicted"/>
<evidence type="ECO:0000313" key="4">
    <source>
        <dbReference type="Proteomes" id="UP000192927"/>
    </source>
</evidence>
<dbReference type="Gene3D" id="1.10.287.920">
    <property type="entry name" value="Pheromone alpha factor receptor"/>
    <property type="match status" value="1"/>
</dbReference>
<keyword evidence="2" id="KW-0472">Membrane</keyword>
<evidence type="ECO:0000313" key="3">
    <source>
        <dbReference type="EMBL" id="SLM36058.1"/>
    </source>
</evidence>
<feature type="transmembrane region" description="Helical" evidence="2">
    <location>
        <begin position="268"/>
        <end position="285"/>
    </location>
</feature>
<evidence type="ECO:0000256" key="2">
    <source>
        <dbReference type="SAM" id="Phobius"/>
    </source>
</evidence>
<feature type="transmembrane region" description="Helical" evidence="2">
    <location>
        <begin position="236"/>
        <end position="256"/>
    </location>
</feature>
<reference evidence="4" key="1">
    <citation type="submission" date="2017-03" db="EMBL/GenBank/DDBJ databases">
        <authorList>
            <person name="Sharma R."/>
            <person name="Thines M."/>
        </authorList>
    </citation>
    <scope>NUCLEOTIDE SEQUENCE [LARGE SCALE GENOMIC DNA]</scope>
</reference>
<dbReference type="Pfam" id="PF02116">
    <property type="entry name" value="STE2"/>
    <property type="match status" value="1"/>
</dbReference>
<dbReference type="GO" id="GO:0038038">
    <property type="term" value="C:G protein-coupled receptor homodimeric complex"/>
    <property type="evidence" value="ECO:0007669"/>
    <property type="project" value="TreeGrafter"/>
</dbReference>
<protein>
    <submittedName>
        <fullName evidence="3">Pheromone alpha factor receptor, double transmembrane domain</fullName>
    </submittedName>
</protein>
<sequence length="374" mass="41313">MANSSSFDPFTQSFTLLMMDGTPFNVSISDLDSFMLYNVQISINYSAQLGASFLLLVVLLLLTKKEKRRSPIFVVNSLSLFLNTVRNILQCLYFTGPFSETYAYFAQDYSRVPRSGYATSVAGTVLIFLLLVCVELSLILQTRVVCTTIRQLYRRGIFALSFLIALVAVAFRLALCIENSRYIVSLTYLVPLTWLGSAANITTSISVFWFCAVFVTKLGLAIRQRRQLGLRQFGPMQIIFIMGCQTLVIPAIFSILQYTTSIPSMDSNVLTLVAIFLPLSSIWASSSGIGRAPASVESDRQPNYSNSFTSSARPLVDYKTPKAPSSPSKTTTTRISSSLPSPANPTQQDMYLDIEAQGLEEGHERTMSGAVVIQ</sequence>
<keyword evidence="4" id="KW-1185">Reference proteome</keyword>
<feature type="transmembrane region" description="Helical" evidence="2">
    <location>
        <begin position="116"/>
        <end position="140"/>
    </location>
</feature>
<name>A0A1W5CYW1_9LECA</name>
<dbReference type="EMBL" id="FWEW01000886">
    <property type="protein sequence ID" value="SLM36058.1"/>
    <property type="molecule type" value="Genomic_DNA"/>
</dbReference>
<dbReference type="InterPro" id="IPR000366">
    <property type="entry name" value="GPCR_STE2"/>
</dbReference>
<dbReference type="Proteomes" id="UP000192927">
    <property type="component" value="Unassembled WGS sequence"/>
</dbReference>
<organism evidence="3 4">
    <name type="scientific">Lasallia pustulata</name>
    <dbReference type="NCBI Taxonomy" id="136370"/>
    <lineage>
        <taxon>Eukaryota</taxon>
        <taxon>Fungi</taxon>
        <taxon>Dikarya</taxon>
        <taxon>Ascomycota</taxon>
        <taxon>Pezizomycotina</taxon>
        <taxon>Lecanoromycetes</taxon>
        <taxon>OSLEUM clade</taxon>
        <taxon>Umbilicariomycetidae</taxon>
        <taxon>Umbilicariales</taxon>
        <taxon>Umbilicariaceae</taxon>
        <taxon>Lasallia</taxon>
    </lineage>
</organism>
<feature type="compositionally biased region" description="Polar residues" evidence="1">
    <location>
        <begin position="339"/>
        <end position="348"/>
    </location>
</feature>
<dbReference type="AlphaFoldDB" id="A0A1W5CYW1"/>
<keyword evidence="2" id="KW-1133">Transmembrane helix</keyword>
<feature type="transmembrane region" description="Helical" evidence="2">
    <location>
        <begin position="194"/>
        <end position="215"/>
    </location>
</feature>
<feature type="transmembrane region" description="Helical" evidence="2">
    <location>
        <begin position="152"/>
        <end position="174"/>
    </location>
</feature>
<feature type="compositionally biased region" description="Low complexity" evidence="1">
    <location>
        <begin position="321"/>
        <end position="338"/>
    </location>
</feature>
<keyword evidence="3" id="KW-0675">Receptor</keyword>
<dbReference type="PRINTS" id="PR00250">
    <property type="entry name" value="GPCRSTE2"/>
</dbReference>
<dbReference type="GO" id="GO:0004932">
    <property type="term" value="F:mating-type factor pheromone receptor activity"/>
    <property type="evidence" value="ECO:0007669"/>
    <property type="project" value="InterPro"/>
</dbReference>
<feature type="transmembrane region" description="Helical" evidence="2">
    <location>
        <begin position="43"/>
        <end position="62"/>
    </location>
</feature>
<dbReference type="GO" id="GO:0000750">
    <property type="term" value="P:pheromone-dependent signal transduction involved in conjugation with cellular fusion"/>
    <property type="evidence" value="ECO:0007669"/>
    <property type="project" value="TreeGrafter"/>
</dbReference>
<dbReference type="PANTHER" id="PTHR28009:SF1">
    <property type="entry name" value="PHEROMONE ALPHA FACTOR RECEPTOR"/>
    <property type="match status" value="1"/>
</dbReference>
<dbReference type="InterPro" id="IPR027458">
    <property type="entry name" value="STE2_TM1-TM2_sf"/>
</dbReference>
<feature type="region of interest" description="Disordered" evidence="1">
    <location>
        <begin position="316"/>
        <end position="348"/>
    </location>
</feature>
<feature type="transmembrane region" description="Helical" evidence="2">
    <location>
        <begin position="74"/>
        <end position="96"/>
    </location>
</feature>
<accession>A0A1W5CYW1</accession>